<gene>
    <name evidence="1" type="ORF">BN85313010</name>
</gene>
<proteinExistence type="predicted"/>
<dbReference type="KEGG" id="abra:BN85313010"/>
<dbReference type="STRING" id="61635.BN85313010"/>
<protein>
    <submittedName>
        <fullName evidence="1">Putative transposase</fullName>
    </submittedName>
</protein>
<evidence type="ECO:0000313" key="2">
    <source>
        <dbReference type="Proteomes" id="UP000032737"/>
    </source>
</evidence>
<organism evidence="1 2">
    <name type="scientific">Acholeplasma brassicae</name>
    <dbReference type="NCBI Taxonomy" id="61635"/>
    <lineage>
        <taxon>Bacteria</taxon>
        <taxon>Bacillati</taxon>
        <taxon>Mycoplasmatota</taxon>
        <taxon>Mollicutes</taxon>
        <taxon>Acholeplasmatales</taxon>
        <taxon>Acholeplasmataceae</taxon>
        <taxon>Acholeplasma</taxon>
    </lineage>
</organism>
<accession>U4KPE6</accession>
<evidence type="ECO:0000313" key="1">
    <source>
        <dbReference type="EMBL" id="CCV66322.1"/>
    </source>
</evidence>
<dbReference type="EMBL" id="FO681348">
    <property type="protein sequence ID" value="CCV66322.1"/>
    <property type="molecule type" value="Genomic_DNA"/>
</dbReference>
<dbReference type="HOGENOM" id="CLU_1881216_0_0_14"/>
<sequence>MNIKMRLINIMILRYLFQKSLKLVTKHMAIDVLNLHLKNFYEVKIAYKTVVKLMKELHIVCKVRNKRYRYISQISNKITPNLLKRDFKKDEPNIHGSQMYQSLDLIVNVYICLSFKIFTMAKSKVIKYLEVRIKI</sequence>
<reference evidence="1 2" key="1">
    <citation type="journal article" date="2013" name="J. Mol. Microbiol. Biotechnol.">
        <title>Analysis of the Complete Genomes of Acholeplasma brassicae , A. palmae and A. laidlawii and Their Comparison to the Obligate Parasites from ' Candidatus Phytoplasma'.</title>
        <authorList>
            <person name="Kube M."/>
            <person name="Siewert C."/>
            <person name="Migdoll A.M."/>
            <person name="Duduk B."/>
            <person name="Holz S."/>
            <person name="Rabus R."/>
            <person name="Seemuller E."/>
            <person name="Mitrovic J."/>
            <person name="Muller I."/>
            <person name="Buttner C."/>
            <person name="Reinhardt R."/>
        </authorList>
    </citation>
    <scope>NUCLEOTIDE SEQUENCE [LARGE SCALE GENOMIC DNA]</scope>
    <source>
        <strain evidence="2">0502</strain>
    </source>
</reference>
<dbReference type="AlphaFoldDB" id="U4KPE6"/>
<keyword evidence="2" id="KW-1185">Reference proteome</keyword>
<name>U4KPE6_9MOLU</name>
<dbReference type="Proteomes" id="UP000032737">
    <property type="component" value="Chromosome"/>
</dbReference>